<feature type="compositionally biased region" description="Low complexity" evidence="4">
    <location>
        <begin position="702"/>
        <end position="716"/>
    </location>
</feature>
<proteinExistence type="predicted"/>
<keyword evidence="2" id="KW-0378">Hydrolase</keyword>
<dbReference type="GO" id="GO:0035312">
    <property type="term" value="F:5'-3' DNA exonuclease activity"/>
    <property type="evidence" value="ECO:0007669"/>
    <property type="project" value="TreeGrafter"/>
</dbReference>
<dbReference type="PANTHER" id="PTHR23240:SF8">
    <property type="entry name" value="PROTEIN ARTEMIS"/>
    <property type="match status" value="1"/>
</dbReference>
<evidence type="ECO:0000256" key="4">
    <source>
        <dbReference type="SAM" id="MobiDB-lite"/>
    </source>
</evidence>
<reference evidence="5 6" key="1">
    <citation type="submission" date="2016-03" db="EMBL/GenBank/DDBJ databases">
        <title>Comparative genomics of the ectomycorrhizal sister species Rhizopogon vinicolor and Rhizopogon vesiculosus (Basidiomycota: Boletales) reveals a divergence of the mating type B locus.</title>
        <authorList>
            <person name="Mujic A.B."/>
            <person name="Kuo A."/>
            <person name="Tritt A."/>
            <person name="Lipzen A."/>
            <person name="Chen C."/>
            <person name="Johnson J."/>
            <person name="Sharma A."/>
            <person name="Barry K."/>
            <person name="Grigoriev I.V."/>
            <person name="Spatafora J.W."/>
        </authorList>
    </citation>
    <scope>NUCLEOTIDE SEQUENCE [LARGE SCALE GENOMIC DNA]</scope>
    <source>
        <strain evidence="5 6">AM-OR11-056</strain>
    </source>
</reference>
<dbReference type="GO" id="GO:0036297">
    <property type="term" value="P:interstrand cross-link repair"/>
    <property type="evidence" value="ECO:0007669"/>
    <property type="project" value="TreeGrafter"/>
</dbReference>
<keyword evidence="3" id="KW-0269">Exonuclease</keyword>
<dbReference type="GO" id="GO:0000723">
    <property type="term" value="P:telomere maintenance"/>
    <property type="evidence" value="ECO:0007669"/>
    <property type="project" value="TreeGrafter"/>
</dbReference>
<dbReference type="SUPFAM" id="SSF56281">
    <property type="entry name" value="Metallo-hydrolase/oxidoreductase"/>
    <property type="match status" value="1"/>
</dbReference>
<feature type="region of interest" description="Disordered" evidence="4">
    <location>
        <begin position="788"/>
        <end position="828"/>
    </location>
</feature>
<comment type="caution">
    <text evidence="5">The sequence shown here is derived from an EMBL/GenBank/DDBJ whole genome shotgun (WGS) entry which is preliminary data.</text>
</comment>
<organism evidence="5 6">
    <name type="scientific">Rhizopogon vesiculosus</name>
    <dbReference type="NCBI Taxonomy" id="180088"/>
    <lineage>
        <taxon>Eukaryota</taxon>
        <taxon>Fungi</taxon>
        <taxon>Dikarya</taxon>
        <taxon>Basidiomycota</taxon>
        <taxon>Agaricomycotina</taxon>
        <taxon>Agaricomycetes</taxon>
        <taxon>Agaricomycetidae</taxon>
        <taxon>Boletales</taxon>
        <taxon>Suillineae</taxon>
        <taxon>Rhizopogonaceae</taxon>
        <taxon>Rhizopogon</taxon>
    </lineage>
</organism>
<protein>
    <recommendedName>
        <fullName evidence="7">DNA repair metallo-beta-lactamase domain-containing protein</fullName>
    </recommendedName>
</protein>
<dbReference type="Gene3D" id="3.60.15.10">
    <property type="entry name" value="Ribonuclease Z/Hydroxyacylglutathione hydrolase-like"/>
    <property type="match status" value="1"/>
</dbReference>
<feature type="region of interest" description="Disordered" evidence="4">
    <location>
        <begin position="422"/>
        <end position="452"/>
    </location>
</feature>
<feature type="region of interest" description="Disordered" evidence="4">
    <location>
        <begin position="680"/>
        <end position="725"/>
    </location>
</feature>
<dbReference type="OrthoDB" id="5561659at2759"/>
<feature type="compositionally biased region" description="Polar residues" evidence="4">
    <location>
        <begin position="680"/>
        <end position="701"/>
    </location>
</feature>
<evidence type="ECO:0000313" key="5">
    <source>
        <dbReference type="EMBL" id="OJA18082.1"/>
    </source>
</evidence>
<gene>
    <name evidence="5" type="ORF">AZE42_09062</name>
</gene>
<keyword evidence="6" id="KW-1185">Reference proteome</keyword>
<dbReference type="Proteomes" id="UP000183567">
    <property type="component" value="Unassembled WGS sequence"/>
</dbReference>
<dbReference type="InterPro" id="IPR036866">
    <property type="entry name" value="RibonucZ/Hydroxyglut_hydro"/>
</dbReference>
<dbReference type="PANTHER" id="PTHR23240">
    <property type="entry name" value="DNA CROSS-LINK REPAIR PROTEIN PSO2/SNM1-RELATED"/>
    <property type="match status" value="1"/>
</dbReference>
<accession>A0A1J8R8M5</accession>
<dbReference type="AlphaFoldDB" id="A0A1J8R8M5"/>
<evidence type="ECO:0000256" key="2">
    <source>
        <dbReference type="ARBA" id="ARBA00022801"/>
    </source>
</evidence>
<keyword evidence="1" id="KW-0540">Nuclease</keyword>
<evidence type="ECO:0000256" key="1">
    <source>
        <dbReference type="ARBA" id="ARBA00022722"/>
    </source>
</evidence>
<dbReference type="GO" id="GO:0006303">
    <property type="term" value="P:double-strand break repair via nonhomologous end joining"/>
    <property type="evidence" value="ECO:0007669"/>
    <property type="project" value="TreeGrafter"/>
</dbReference>
<name>A0A1J8R8M5_9AGAM</name>
<dbReference type="EMBL" id="LVVM01001646">
    <property type="protein sequence ID" value="OJA18082.1"/>
    <property type="molecule type" value="Genomic_DNA"/>
</dbReference>
<evidence type="ECO:0000313" key="6">
    <source>
        <dbReference type="Proteomes" id="UP000183567"/>
    </source>
</evidence>
<sequence>MPEGTPYSSFALPYPIRVDCFTCTDHLPAPYNIPALHLLTHTHTDHILGLSSKSFAARVVCSLDAKEMLLRHEIYLERTKKDAGEAGTRTFAHLKVDSGALRRDLLHTVPLNTPTEFELSSTETVTITLIDANHCPGAVMFLIEGPRGTVLHTGDLRAEPWFLTSLTRNPFLQPYIPDGEEDLRVVIARGDRQGSLTKTLNAIYLDTACLLRGSMVPTKDNAVKGLVELIALFDTDTYFFVNAWTWGYEDVLKGIARAFQCKLVPLERHSPLPELLNLVSLFRPHRVVPNSLVPVLGGLDWTAMRAMFKECLAARATTPPLGPIPNELDSSGVTHPSVLDLASLDLADTDTAMKNLIGDSAELEAQKWADDGGLRGRLDVLRGWLGPRERGVVDRVIGHLPRSRSEHGGSALLLARNNSVQNTTKGVRKTPIQARRYVEDSDDSSNDDGSDGHARTAHMFFAGDFDAPVSLKSWGSSSPSQRVCGEMQIVSAESLDPVQEQSILTANAETDIHSPASESSVQVPVSEQTTNTTPIPAIPFSVHYSLPTPVSSPILRPLVAQGKGKEREIQINSEATEFLLRPSSPPAIRSSSPIPVPRITIHSHIHPTPPAVIALDEVGEDSKPSSPALSMMSMSACTSPFASFEDIDMAMAKVLSLSEPPDDNSKRYETKVSPIFFSQRSAEAPSSQHHQPFKSPSNQEFSHSFSASQNQSQSQQTNGHRRKRRRLEGDTTIAESENGGVVHAPSIVSALGRKKTEKFVIDSPGSGIVACPRYRSRAPSPDPFLDVGHAADESVSPSREHQQRRPAVRSGSLAPNRSAPLLISPRRIPDANAQSRSYGLRAISSASALIILNSPRALAPAPTIPLLLDTTPTSSYALSSKISRQISPLVSDSASSSSFASSSSILRTSTPPVAISGKSSLSRSEERRKRREIAEKLCLARPDLVDPLYAARRAERLRAKSKRSVSIVQNTSAVGSTSSLNISMDTHGSSPTIHRRELRSAPTSCVPPVTAKLPRALLDEDTVDVRQTMDWERSQRLGRGVASALAAGRKASDVLPRLMCTSARRRRLAS</sequence>
<feature type="compositionally biased region" description="Acidic residues" evidence="4">
    <location>
        <begin position="440"/>
        <end position="449"/>
    </location>
</feature>
<evidence type="ECO:0000256" key="3">
    <source>
        <dbReference type="ARBA" id="ARBA00022839"/>
    </source>
</evidence>
<dbReference type="GO" id="GO:0003684">
    <property type="term" value="F:damaged DNA binding"/>
    <property type="evidence" value="ECO:0007669"/>
    <property type="project" value="TreeGrafter"/>
</dbReference>
<dbReference type="STRING" id="180088.A0A1J8R8M5"/>
<evidence type="ECO:0008006" key="7">
    <source>
        <dbReference type="Google" id="ProtNLM"/>
    </source>
</evidence>